<reference evidence="10" key="1">
    <citation type="submission" date="2017-09" db="EMBL/GenBank/DDBJ databases">
        <title>FDA dAtabase for Regulatory Grade micrObial Sequences (FDA-ARGOS): Supporting development and validation of Infectious Disease Dx tests.</title>
        <authorList>
            <person name="Minogue T."/>
            <person name="Wolcott M."/>
            <person name="Wasieloski L."/>
            <person name="Aguilar W."/>
            <person name="Moore D."/>
            <person name="Tallon L."/>
            <person name="Sadzewicz L."/>
            <person name="Ott S."/>
            <person name="Zhao X."/>
            <person name="Nagaraj S."/>
            <person name="Vavikolanu K."/>
            <person name="Aluvathingal J."/>
            <person name="Nadendla S."/>
            <person name="Sichtig H."/>
        </authorList>
    </citation>
    <scope>NUCLEOTIDE SEQUENCE [LARGE SCALE GENOMIC DNA]</scope>
    <source>
        <strain evidence="10">FDAARGOS_387</strain>
    </source>
</reference>
<dbReference type="OrthoDB" id="9815647at2"/>
<organism evidence="9 10">
    <name type="scientific">Budvicia aquatica</name>
    <dbReference type="NCBI Taxonomy" id="82979"/>
    <lineage>
        <taxon>Bacteria</taxon>
        <taxon>Pseudomonadati</taxon>
        <taxon>Pseudomonadota</taxon>
        <taxon>Gammaproteobacteria</taxon>
        <taxon>Enterobacterales</taxon>
        <taxon>Budviciaceae</taxon>
        <taxon>Budvicia</taxon>
    </lineage>
</organism>
<dbReference type="PANTHER" id="PTHR43742">
    <property type="entry name" value="TRIMETHYLAMINE-N-OXIDE REDUCTASE"/>
    <property type="match status" value="1"/>
</dbReference>
<dbReference type="GO" id="GO:0030151">
    <property type="term" value="F:molybdenum ion binding"/>
    <property type="evidence" value="ECO:0007669"/>
    <property type="project" value="InterPro"/>
</dbReference>
<dbReference type="GO" id="GO:0030288">
    <property type="term" value="C:outer membrane-bounded periplasmic space"/>
    <property type="evidence" value="ECO:0007669"/>
    <property type="project" value="TreeGrafter"/>
</dbReference>
<dbReference type="GO" id="GO:0009055">
    <property type="term" value="F:electron transfer activity"/>
    <property type="evidence" value="ECO:0007669"/>
    <property type="project" value="TreeGrafter"/>
</dbReference>
<dbReference type="Gene3D" id="3.40.228.10">
    <property type="entry name" value="Dimethylsulfoxide Reductase, domain 2"/>
    <property type="match status" value="1"/>
</dbReference>
<dbReference type="EMBL" id="PDDX01000001">
    <property type="protein sequence ID" value="PHI29209.1"/>
    <property type="molecule type" value="Genomic_DNA"/>
</dbReference>
<evidence type="ECO:0000313" key="9">
    <source>
        <dbReference type="EMBL" id="PHI29209.1"/>
    </source>
</evidence>
<dbReference type="STRING" id="1111728.GCA_000427805_01947"/>
<evidence type="ECO:0000256" key="4">
    <source>
        <dbReference type="ARBA" id="ARBA00022723"/>
    </source>
</evidence>
<dbReference type="Pfam" id="PF01568">
    <property type="entry name" value="Molydop_binding"/>
    <property type="match status" value="1"/>
</dbReference>
<feature type="domain" description="4Fe-4S Mo/W bis-MGD-type" evidence="8">
    <location>
        <begin position="60"/>
        <end position="121"/>
    </location>
</feature>
<dbReference type="NCBIfam" id="TIGR02166">
    <property type="entry name" value="dmsA_ynfE"/>
    <property type="match status" value="1"/>
</dbReference>
<evidence type="ECO:0000256" key="5">
    <source>
        <dbReference type="ARBA" id="ARBA00023002"/>
    </source>
</evidence>
<accession>A0A2C6CRA4</accession>
<evidence type="ECO:0000256" key="3">
    <source>
        <dbReference type="ARBA" id="ARBA00022505"/>
    </source>
</evidence>
<evidence type="ECO:0000256" key="1">
    <source>
        <dbReference type="ARBA" id="ARBA00001942"/>
    </source>
</evidence>
<dbReference type="InterPro" id="IPR006657">
    <property type="entry name" value="MoPterin_dinucl-bd_dom"/>
</dbReference>
<keyword evidence="6" id="KW-0408">Iron</keyword>
<dbReference type="Pfam" id="PF00384">
    <property type="entry name" value="Molybdopterin"/>
    <property type="match status" value="1"/>
</dbReference>
<dbReference type="Pfam" id="PF04879">
    <property type="entry name" value="Molybdop_Fe4S4"/>
    <property type="match status" value="1"/>
</dbReference>
<dbReference type="GO" id="GO:0009061">
    <property type="term" value="P:anaerobic respiration"/>
    <property type="evidence" value="ECO:0007669"/>
    <property type="project" value="TreeGrafter"/>
</dbReference>
<proteinExistence type="inferred from homology"/>
<dbReference type="FunFam" id="3.40.228.10:FF:000004">
    <property type="entry name" value="Dimethyl sulfoxide reductase subunit A"/>
    <property type="match status" value="1"/>
</dbReference>
<dbReference type="InterPro" id="IPR009010">
    <property type="entry name" value="Asp_de-COase-like_dom_sf"/>
</dbReference>
<dbReference type="InterPro" id="IPR006656">
    <property type="entry name" value="Mopterin_OxRdtase"/>
</dbReference>
<protein>
    <submittedName>
        <fullName evidence="9">Dimethyl sulfoxide reductase subunit A</fullName>
    </submittedName>
</protein>
<evidence type="ECO:0000256" key="7">
    <source>
        <dbReference type="ARBA" id="ARBA00023014"/>
    </source>
</evidence>
<dbReference type="InterPro" id="IPR006963">
    <property type="entry name" value="Mopterin_OxRdtase_4Fe-4S_dom"/>
</dbReference>
<dbReference type="Gene3D" id="3.40.50.740">
    <property type="match status" value="1"/>
</dbReference>
<keyword evidence="3" id="KW-0500">Molybdenum</keyword>
<dbReference type="SMART" id="SM00926">
    <property type="entry name" value="Molybdop_Fe4S4"/>
    <property type="match status" value="1"/>
</dbReference>
<dbReference type="InterPro" id="IPR006655">
    <property type="entry name" value="Mopterin_OxRdtase_prok_CS"/>
</dbReference>
<dbReference type="SUPFAM" id="SSF53706">
    <property type="entry name" value="Formate dehydrogenase/DMSO reductase, domains 1-3"/>
    <property type="match status" value="1"/>
</dbReference>
<dbReference type="PANTHER" id="PTHR43742:SF3">
    <property type="entry name" value="DIMETHYL SULFOXIDE REDUCTASE DMSA"/>
    <property type="match status" value="1"/>
</dbReference>
<keyword evidence="7" id="KW-0411">Iron-sulfur</keyword>
<keyword evidence="5" id="KW-0560">Oxidoreductase</keyword>
<dbReference type="PROSITE" id="PS51669">
    <property type="entry name" value="4FE4S_MOW_BIS_MGD"/>
    <property type="match status" value="1"/>
</dbReference>
<dbReference type="GO" id="GO:0051539">
    <property type="term" value="F:4 iron, 4 sulfur cluster binding"/>
    <property type="evidence" value="ECO:0007669"/>
    <property type="project" value="InterPro"/>
</dbReference>
<dbReference type="Gene3D" id="3.40.50.12440">
    <property type="match status" value="2"/>
</dbReference>
<dbReference type="Gene3D" id="2.40.40.20">
    <property type="match status" value="1"/>
</dbReference>
<keyword evidence="10" id="KW-1185">Reference proteome</keyword>
<dbReference type="RefSeq" id="WP_029094685.1">
    <property type="nucleotide sequence ID" value="NZ_PDDX01000001.1"/>
</dbReference>
<evidence type="ECO:0000256" key="6">
    <source>
        <dbReference type="ARBA" id="ARBA00023004"/>
    </source>
</evidence>
<evidence type="ECO:0000313" key="10">
    <source>
        <dbReference type="Proteomes" id="UP000224974"/>
    </source>
</evidence>
<dbReference type="InterPro" id="IPR011888">
    <property type="entry name" value="Anaer_DMSO_reductase"/>
</dbReference>
<dbReference type="CDD" id="cd02794">
    <property type="entry name" value="MopB_CT_DmsA-EC"/>
    <property type="match status" value="1"/>
</dbReference>
<name>A0A2C6CRA4_9GAMM</name>
<dbReference type="GO" id="GO:0043546">
    <property type="term" value="F:molybdopterin cofactor binding"/>
    <property type="evidence" value="ECO:0007669"/>
    <property type="project" value="InterPro"/>
</dbReference>
<comment type="similarity">
    <text evidence="2">Belongs to the prokaryotic molybdopterin-containing oxidoreductase family.</text>
</comment>
<dbReference type="CDD" id="cd02770">
    <property type="entry name" value="MopB_DmsA-EC"/>
    <property type="match status" value="1"/>
</dbReference>
<sequence>MKNNDNNTTESKEFSQFTINRRQFLQTGTALVTLPFITSKSIAADTADSKTGLPDLGEEERVVQTCSTFDCGGKCDIRAHVKQGTVVRISSRPEGALDPEMPVMRACVRGRGYRKFVYHPNRLKYPMLRVGKRGEGKFKQISWDDATTLIAEKMKQITAQHGPASRFVHTATGVSGGAFSGNTMVKRLLNLTGGYLRYYHSVSMGNTAAATPYTYGTAASGSSLDTLLDTKLVILWGHNPTETIFGHTNHFYQQMKKNGTRFIVVDPRYSDSAISFADQWIPLLPTTDNALMDAMMYVIVTEGLHDKAFIDRYTLGFDESSMPEGVAENESLISYLTGKKDGVLKTPEWAEKITKVPAQTIRQLARNYATTKPAALIQGWGPQRHNCGERSARGSTLLATITGNVGVKGGWAGGYGGIASRKFMTGVEQGDNPVKARISIMNWMQAVDDASKVRPEDGLKDADKLDTNIKMIFSLAGNYMANQNPDINQAVKLLEDESKVEFIVASDLYLTPSAKYADLLLPETSFMERWNIGETWGTGSYFMLSEKLIEPDFQRRSDYEWLREVAEKLGVEPAFSEGRDEKQWIELIVEQTRLAMPDENLPTFEQLLKQRQHLFKSQPHVAFAKNISDPANHPFPTPSGKIEIFSQRLYDMNNPEIPALSHYVPAHEGPEDALKDKYPLQMITWKGKHRANSTQYANPWLQEVHLQTLWMNPADAERRSLAEGDEVRIYNDRGVSIIPVEITPRVMPGVVAMRAGAWWSPDKDGVDRGGCPNVLTSARITALAKGNSHQTLLVEVKKA</sequence>
<dbReference type="Proteomes" id="UP000224974">
    <property type="component" value="Unassembled WGS sequence"/>
</dbReference>
<dbReference type="SUPFAM" id="SSF50692">
    <property type="entry name" value="ADC-like"/>
    <property type="match status" value="1"/>
</dbReference>
<dbReference type="PROSITE" id="PS00490">
    <property type="entry name" value="MOLYBDOPTERIN_PROK_2"/>
    <property type="match status" value="1"/>
</dbReference>
<dbReference type="InterPro" id="IPR050612">
    <property type="entry name" value="Prok_Mopterin_Oxidored"/>
</dbReference>
<comment type="cofactor">
    <cofactor evidence="1">
        <name>Mo-bis(molybdopterin guanine dinucleotide)</name>
        <dbReference type="ChEBI" id="CHEBI:60539"/>
    </cofactor>
</comment>
<gene>
    <name evidence="9" type="ORF">CRN84_07690</name>
</gene>
<dbReference type="GO" id="GO:0009389">
    <property type="term" value="F:dimethyl sulfoxide reductase activity"/>
    <property type="evidence" value="ECO:0007669"/>
    <property type="project" value="InterPro"/>
</dbReference>
<evidence type="ECO:0000256" key="2">
    <source>
        <dbReference type="ARBA" id="ARBA00010312"/>
    </source>
</evidence>
<comment type="caution">
    <text evidence="9">The sequence shown here is derived from an EMBL/GenBank/DDBJ whole genome shotgun (WGS) entry which is preliminary data.</text>
</comment>
<evidence type="ECO:0000259" key="8">
    <source>
        <dbReference type="PROSITE" id="PS51669"/>
    </source>
</evidence>
<keyword evidence="4" id="KW-0479">Metal-binding</keyword>
<dbReference type="AlphaFoldDB" id="A0A2C6CRA4"/>